<evidence type="ECO:0000256" key="10">
    <source>
        <dbReference type="SAM" id="Phobius"/>
    </source>
</evidence>
<keyword evidence="3" id="KW-0716">Sensory transduction</keyword>
<keyword evidence="8" id="KW-0675">Receptor</keyword>
<name>A0AAW1DD09_9HEMI</name>
<comment type="subcellular location">
    <subcellularLocation>
        <location evidence="1">Cell membrane</location>
        <topology evidence="1">Multi-pass membrane protein</topology>
    </subcellularLocation>
</comment>
<dbReference type="GO" id="GO:0005886">
    <property type="term" value="C:plasma membrane"/>
    <property type="evidence" value="ECO:0007669"/>
    <property type="project" value="UniProtKB-SubCell"/>
</dbReference>
<evidence type="ECO:0000256" key="9">
    <source>
        <dbReference type="ARBA" id="ARBA00023224"/>
    </source>
</evidence>
<keyword evidence="7 10" id="KW-0472">Membrane</keyword>
<sequence length="187" mass="21609">MAESVVLANSAFGILQLTFTFQISAYLKILQRYFETKLPADGIIYQQHNVLIQLIEEYTSIFSGQMYYETLVSPILPCGFGLALIRDLRRNKGNRFDVIQKICCTILPPFIVCACVQIISTEVEKLHEASYMCNWYEKTPEKRKDLLMLMTRTIMPTTINYRLVFRMDHQCLANVNNLLHLCNIAVL</sequence>
<dbReference type="EMBL" id="JAPXFL010000004">
    <property type="protein sequence ID" value="KAK9507959.1"/>
    <property type="molecule type" value="Genomic_DNA"/>
</dbReference>
<keyword evidence="6 10" id="KW-1133">Transmembrane helix</keyword>
<evidence type="ECO:0000313" key="12">
    <source>
        <dbReference type="Proteomes" id="UP001461498"/>
    </source>
</evidence>
<dbReference type="PANTHER" id="PTHR21137:SF35">
    <property type="entry name" value="ODORANT RECEPTOR 19A-RELATED"/>
    <property type="match status" value="1"/>
</dbReference>
<evidence type="ECO:0000256" key="7">
    <source>
        <dbReference type="ARBA" id="ARBA00023136"/>
    </source>
</evidence>
<evidence type="ECO:0000256" key="8">
    <source>
        <dbReference type="ARBA" id="ARBA00023170"/>
    </source>
</evidence>
<evidence type="ECO:0000313" key="11">
    <source>
        <dbReference type="EMBL" id="KAK9507959.1"/>
    </source>
</evidence>
<keyword evidence="4 10" id="KW-0812">Transmembrane</keyword>
<keyword evidence="2" id="KW-1003">Cell membrane</keyword>
<dbReference type="Proteomes" id="UP001461498">
    <property type="component" value="Unassembled WGS sequence"/>
</dbReference>
<proteinExistence type="predicted"/>
<feature type="transmembrane region" description="Helical" evidence="10">
    <location>
        <begin position="6"/>
        <end position="27"/>
    </location>
</feature>
<dbReference type="GO" id="GO:0005549">
    <property type="term" value="F:odorant binding"/>
    <property type="evidence" value="ECO:0007669"/>
    <property type="project" value="InterPro"/>
</dbReference>
<evidence type="ECO:0000256" key="4">
    <source>
        <dbReference type="ARBA" id="ARBA00022692"/>
    </source>
</evidence>
<comment type="caution">
    <text evidence="11">The sequence shown here is derived from an EMBL/GenBank/DDBJ whole genome shotgun (WGS) entry which is preliminary data.</text>
</comment>
<dbReference type="AlphaFoldDB" id="A0AAW1DD09"/>
<evidence type="ECO:0000256" key="6">
    <source>
        <dbReference type="ARBA" id="ARBA00022989"/>
    </source>
</evidence>
<keyword evidence="12" id="KW-1185">Reference proteome</keyword>
<gene>
    <name evidence="11" type="ORF">O3M35_007715</name>
</gene>
<keyword evidence="9" id="KW-0807">Transducer</keyword>
<organism evidence="11 12">
    <name type="scientific">Rhynocoris fuscipes</name>
    <dbReference type="NCBI Taxonomy" id="488301"/>
    <lineage>
        <taxon>Eukaryota</taxon>
        <taxon>Metazoa</taxon>
        <taxon>Ecdysozoa</taxon>
        <taxon>Arthropoda</taxon>
        <taxon>Hexapoda</taxon>
        <taxon>Insecta</taxon>
        <taxon>Pterygota</taxon>
        <taxon>Neoptera</taxon>
        <taxon>Paraneoptera</taxon>
        <taxon>Hemiptera</taxon>
        <taxon>Heteroptera</taxon>
        <taxon>Panheteroptera</taxon>
        <taxon>Cimicomorpha</taxon>
        <taxon>Reduviidae</taxon>
        <taxon>Harpactorinae</taxon>
        <taxon>Harpactorini</taxon>
        <taxon>Rhynocoris</taxon>
    </lineage>
</organism>
<dbReference type="InterPro" id="IPR004117">
    <property type="entry name" value="7tm6_olfct_rcpt"/>
</dbReference>
<evidence type="ECO:0000256" key="5">
    <source>
        <dbReference type="ARBA" id="ARBA00022725"/>
    </source>
</evidence>
<reference evidence="11 12" key="1">
    <citation type="submission" date="2022-12" db="EMBL/GenBank/DDBJ databases">
        <title>Chromosome-level genome assembly of true bugs.</title>
        <authorList>
            <person name="Ma L."/>
            <person name="Li H."/>
        </authorList>
    </citation>
    <scope>NUCLEOTIDE SEQUENCE [LARGE SCALE GENOMIC DNA]</scope>
    <source>
        <strain evidence="11">Lab_2022b</strain>
    </source>
</reference>
<protein>
    <submittedName>
        <fullName evidence="11">Uncharacterized protein</fullName>
    </submittedName>
</protein>
<dbReference type="PANTHER" id="PTHR21137">
    <property type="entry name" value="ODORANT RECEPTOR"/>
    <property type="match status" value="1"/>
</dbReference>
<keyword evidence="5" id="KW-0552">Olfaction</keyword>
<evidence type="ECO:0000256" key="2">
    <source>
        <dbReference type="ARBA" id="ARBA00022475"/>
    </source>
</evidence>
<dbReference type="Pfam" id="PF02949">
    <property type="entry name" value="7tm_6"/>
    <property type="match status" value="1"/>
</dbReference>
<evidence type="ECO:0000256" key="1">
    <source>
        <dbReference type="ARBA" id="ARBA00004651"/>
    </source>
</evidence>
<dbReference type="GO" id="GO:0007165">
    <property type="term" value="P:signal transduction"/>
    <property type="evidence" value="ECO:0007669"/>
    <property type="project" value="UniProtKB-KW"/>
</dbReference>
<dbReference type="GO" id="GO:0004984">
    <property type="term" value="F:olfactory receptor activity"/>
    <property type="evidence" value="ECO:0007669"/>
    <property type="project" value="InterPro"/>
</dbReference>
<accession>A0AAW1DD09</accession>
<evidence type="ECO:0000256" key="3">
    <source>
        <dbReference type="ARBA" id="ARBA00022606"/>
    </source>
</evidence>